<feature type="region of interest" description="Disordered" evidence="1">
    <location>
        <begin position="153"/>
        <end position="182"/>
    </location>
</feature>
<sequence>MDSAHRAQNLAAHRASGSQGSVPGDYVTLRYDIAAIEAEKFGPALRDRIAAIRAEEKGSGESGQELVIFTALRPGDGGVMTVAQADLAPPASGPFIKGRIRKRAMCSEPLTGVAYGIDAFFVEQGRGRALEQAPEGKGRLEMEVALGKDGTAMLTGYRWPEPDTQKARRRQPAEDKRPEQRP</sequence>
<proteinExistence type="predicted"/>
<dbReference type="Proteomes" id="UP000239867">
    <property type="component" value="Chromosome"/>
</dbReference>
<accession>A0A2L1GLB1</accession>
<evidence type="ECO:0000313" key="3">
    <source>
        <dbReference type="Proteomes" id="UP000239867"/>
    </source>
</evidence>
<dbReference type="KEGG" id="deo:CAY53_02330"/>
<evidence type="ECO:0000256" key="1">
    <source>
        <dbReference type="SAM" id="MobiDB-lite"/>
    </source>
</evidence>
<dbReference type="EMBL" id="CP021255">
    <property type="protein sequence ID" value="AVD70453.1"/>
    <property type="molecule type" value="Genomic_DNA"/>
</dbReference>
<dbReference type="Pfam" id="PF14345">
    <property type="entry name" value="GDYXXLXY"/>
    <property type="match status" value="1"/>
</dbReference>
<organism evidence="2 3">
    <name type="scientific">Desulfobulbus oralis</name>
    <dbReference type="NCBI Taxonomy" id="1986146"/>
    <lineage>
        <taxon>Bacteria</taxon>
        <taxon>Pseudomonadati</taxon>
        <taxon>Thermodesulfobacteriota</taxon>
        <taxon>Desulfobulbia</taxon>
        <taxon>Desulfobulbales</taxon>
        <taxon>Desulfobulbaceae</taxon>
        <taxon>Desulfobulbus</taxon>
    </lineage>
</organism>
<dbReference type="InterPro" id="IPR025833">
    <property type="entry name" value="GDYXXLXY"/>
</dbReference>
<dbReference type="AlphaFoldDB" id="A0A2L1GLB1"/>
<keyword evidence="3" id="KW-1185">Reference proteome</keyword>
<gene>
    <name evidence="2" type="ORF">CAY53_02330</name>
</gene>
<reference evidence="2 3" key="1">
    <citation type="journal article" date="2018" name="MBio">
        <title>Insights into the evolution of host association through the isolation and characterization of a novel human periodontal pathobiont, Desulfobulbus oralis.</title>
        <authorList>
            <person name="Cross K.L."/>
            <person name="Chirania P."/>
            <person name="Xiong W."/>
            <person name="Beall C.J."/>
            <person name="Elkins J.G."/>
            <person name="Giannone R.J."/>
            <person name="Griffen A.L."/>
            <person name="Guss A.M."/>
            <person name="Hettich R.L."/>
            <person name="Joshi S.S."/>
            <person name="Mokrzan E.M."/>
            <person name="Martin R.K."/>
            <person name="Zhulin I.B."/>
            <person name="Leys E.J."/>
            <person name="Podar M."/>
        </authorList>
    </citation>
    <scope>NUCLEOTIDE SEQUENCE [LARGE SCALE GENOMIC DNA]</scope>
    <source>
        <strain evidence="2 3">ORNL</strain>
    </source>
</reference>
<dbReference type="OrthoDB" id="4868247at2"/>
<name>A0A2L1GLB1_9BACT</name>
<protein>
    <submittedName>
        <fullName evidence="2">Uncharacterized protein</fullName>
    </submittedName>
</protein>
<feature type="region of interest" description="Disordered" evidence="1">
    <location>
        <begin position="1"/>
        <end position="20"/>
    </location>
</feature>
<feature type="compositionally biased region" description="Basic and acidic residues" evidence="1">
    <location>
        <begin position="160"/>
        <end position="182"/>
    </location>
</feature>
<evidence type="ECO:0000313" key="2">
    <source>
        <dbReference type="EMBL" id="AVD70453.1"/>
    </source>
</evidence>